<keyword evidence="10" id="KW-1185">Reference proteome</keyword>
<evidence type="ECO:0000259" key="8">
    <source>
        <dbReference type="PROSITE" id="PS51633"/>
    </source>
</evidence>
<protein>
    <submittedName>
        <fullName evidence="9">Medea</fullName>
    </submittedName>
</protein>
<dbReference type="Pfam" id="PF18264">
    <property type="entry name" value="preSET_CXC"/>
    <property type="match status" value="1"/>
</dbReference>
<dbReference type="OrthoDB" id="6141102at2759"/>
<organism evidence="9 10">
    <name type="scientific">Stylonychia lemnae</name>
    <name type="common">Ciliate</name>
    <dbReference type="NCBI Taxonomy" id="5949"/>
    <lineage>
        <taxon>Eukaryota</taxon>
        <taxon>Sar</taxon>
        <taxon>Alveolata</taxon>
        <taxon>Ciliophora</taxon>
        <taxon>Intramacronucleata</taxon>
        <taxon>Spirotrichea</taxon>
        <taxon>Stichotrichia</taxon>
        <taxon>Sporadotrichida</taxon>
        <taxon>Oxytrichidae</taxon>
        <taxon>Stylonychinae</taxon>
        <taxon>Stylonychia</taxon>
    </lineage>
</organism>
<dbReference type="PROSITE" id="PS50280">
    <property type="entry name" value="SET"/>
    <property type="match status" value="1"/>
</dbReference>
<dbReference type="PANTHER" id="PTHR45747:SF4">
    <property type="entry name" value="HISTONE-LYSINE N-METHYLTRANSFERASE E(Z)"/>
    <property type="match status" value="1"/>
</dbReference>
<evidence type="ECO:0000256" key="1">
    <source>
        <dbReference type="ARBA" id="ARBA00022603"/>
    </source>
</evidence>
<dbReference type="Pfam" id="PF00856">
    <property type="entry name" value="SET"/>
    <property type="match status" value="1"/>
</dbReference>
<proteinExistence type="predicted"/>
<dbReference type="InterPro" id="IPR046341">
    <property type="entry name" value="SET_dom_sf"/>
</dbReference>
<keyword evidence="4" id="KW-0805">Transcription regulation</keyword>
<dbReference type="SUPFAM" id="SSF82199">
    <property type="entry name" value="SET domain"/>
    <property type="match status" value="1"/>
</dbReference>
<sequence length="657" mass="77520">MSNLQTNKNSVLESAINQIGQEQSEIFVENLKFHLCAEEQYEKVEQSLNVKEQKIIQIPINKNSILYSGLHSHCYVKLDSNYTPISYNERQKYKSIMTFQDVDQVKKFYKSVQHFESELFEEPYLLFNEISIQLCYQNIKRCKPKNPKERKKYCSLYLQKFQIDEKIDPKIMNDCFEQFRPIEFNEEVYARQNQIDKMTILEYFNVYLHQSFCPVCLIFMCPRHLDGSNERNPWIFQRIRQLPQVQGFDLENLKQEKNNYYLNDWIFKMEGNCDQMVKVNNLRCDSFDSAQCHYQQNHVKIEKKEQIRNIPIILKNNITLIIKQFQTVNPCFIVKLFNSYGQRNLKCLQICLIVEFIVQEKLKEGETLIMPPIVISHHDLTKFHETSYFENYLKKNQHAYFDSEGIPFHYVPCDHEGPCNQNCQCVQKNLLCDSYCSCKYFCLNAFPGCNCKSENDCQNKAKCLCLKNNRECDPNKCRSCKSYINQNIPKKADGSNVSSSDKVLCKNVHLGQKLPLKKVFTAKSTLCDEIVGLFAGEKIKKEKIIMEYTGKALIQDGPKEQMDQLINDFRGRSYGFTLDKSITLDAVYIGNLMRFVNHSHDKLANCYVKMVFSQGQQRVCLISRRQIETGEELFFDYQFKQDFDWLSDYRQRYTDCL</sequence>
<reference evidence="9 10" key="1">
    <citation type="submission" date="2014-06" db="EMBL/GenBank/DDBJ databases">
        <authorList>
            <person name="Swart Estienne"/>
        </authorList>
    </citation>
    <scope>NUCLEOTIDE SEQUENCE [LARGE SCALE GENOMIC DNA]</scope>
    <source>
        <strain evidence="9 10">130c</strain>
    </source>
</reference>
<dbReference type="InterPro" id="IPR001214">
    <property type="entry name" value="SET_dom"/>
</dbReference>
<dbReference type="AlphaFoldDB" id="A0A077ZP28"/>
<evidence type="ECO:0000256" key="4">
    <source>
        <dbReference type="ARBA" id="ARBA00023015"/>
    </source>
</evidence>
<dbReference type="EMBL" id="CCKQ01000078">
    <property type="protein sequence ID" value="CDW71140.1"/>
    <property type="molecule type" value="Genomic_DNA"/>
</dbReference>
<evidence type="ECO:0000256" key="2">
    <source>
        <dbReference type="ARBA" id="ARBA00022679"/>
    </source>
</evidence>
<dbReference type="GO" id="GO:0005634">
    <property type="term" value="C:nucleus"/>
    <property type="evidence" value="ECO:0007669"/>
    <property type="project" value="TreeGrafter"/>
</dbReference>
<evidence type="ECO:0000259" key="7">
    <source>
        <dbReference type="PROSITE" id="PS50280"/>
    </source>
</evidence>
<dbReference type="SMART" id="SM00317">
    <property type="entry name" value="SET"/>
    <property type="match status" value="1"/>
</dbReference>
<dbReference type="OMA" id="ETANCQA"/>
<evidence type="ECO:0000256" key="5">
    <source>
        <dbReference type="ARBA" id="ARBA00023163"/>
    </source>
</evidence>
<dbReference type="InterPro" id="IPR041355">
    <property type="entry name" value="Pre-SET_CXC"/>
</dbReference>
<comment type="catalytic activity">
    <reaction evidence="6">
        <text>L-lysyl(27)-[histone H3] + 3 S-adenosyl-L-methionine = N(6),N(6),N(6)-trimethyl-L-lysyl(27)-[histone H3] + 3 S-adenosyl-L-homocysteine + 3 H(+)</text>
        <dbReference type="Rhea" id="RHEA:60292"/>
        <dbReference type="Rhea" id="RHEA-COMP:15535"/>
        <dbReference type="Rhea" id="RHEA-COMP:15548"/>
        <dbReference type="ChEBI" id="CHEBI:15378"/>
        <dbReference type="ChEBI" id="CHEBI:29969"/>
        <dbReference type="ChEBI" id="CHEBI:57856"/>
        <dbReference type="ChEBI" id="CHEBI:59789"/>
        <dbReference type="ChEBI" id="CHEBI:61961"/>
        <dbReference type="EC" id="2.1.1.356"/>
    </reaction>
</comment>
<dbReference type="GO" id="GO:0032259">
    <property type="term" value="P:methylation"/>
    <property type="evidence" value="ECO:0007669"/>
    <property type="project" value="UniProtKB-KW"/>
</dbReference>
<dbReference type="PROSITE" id="PS51633">
    <property type="entry name" value="CXC"/>
    <property type="match status" value="1"/>
</dbReference>
<dbReference type="Proteomes" id="UP000039865">
    <property type="component" value="Unassembled WGS sequence"/>
</dbReference>
<dbReference type="Gene3D" id="2.170.270.10">
    <property type="entry name" value="SET domain"/>
    <property type="match status" value="1"/>
</dbReference>
<feature type="domain" description="SET" evidence="7">
    <location>
        <begin position="512"/>
        <end position="638"/>
    </location>
</feature>
<dbReference type="GO" id="GO:0140951">
    <property type="term" value="F:histone H3K27 trimethyltransferase activity"/>
    <property type="evidence" value="ECO:0007669"/>
    <property type="project" value="UniProtKB-EC"/>
</dbReference>
<name>A0A077ZP28_STYLE</name>
<dbReference type="PANTHER" id="PTHR45747">
    <property type="entry name" value="HISTONE-LYSINE N-METHYLTRANSFERASE E(Z)"/>
    <property type="match status" value="1"/>
</dbReference>
<keyword evidence="3" id="KW-0949">S-adenosyl-L-methionine</keyword>
<evidence type="ECO:0000256" key="3">
    <source>
        <dbReference type="ARBA" id="ARBA00022691"/>
    </source>
</evidence>
<evidence type="ECO:0000313" key="10">
    <source>
        <dbReference type="Proteomes" id="UP000039865"/>
    </source>
</evidence>
<keyword evidence="1" id="KW-0489">Methyltransferase</keyword>
<accession>A0A077ZP28</accession>
<evidence type="ECO:0000256" key="6">
    <source>
        <dbReference type="ARBA" id="ARBA00048568"/>
    </source>
</evidence>
<feature type="domain" description="CXC" evidence="8">
    <location>
        <begin position="393"/>
        <end position="498"/>
    </location>
</feature>
<keyword evidence="2" id="KW-0808">Transferase</keyword>
<dbReference type="InParanoid" id="A0A077ZP28"/>
<keyword evidence="5" id="KW-0804">Transcription</keyword>
<dbReference type="GO" id="GO:0031507">
    <property type="term" value="P:heterochromatin formation"/>
    <property type="evidence" value="ECO:0007669"/>
    <property type="project" value="TreeGrafter"/>
</dbReference>
<gene>
    <name evidence="9" type="primary">Contig403.g443</name>
    <name evidence="9" type="ORF">STYLEM_79</name>
</gene>
<dbReference type="GO" id="GO:0003682">
    <property type="term" value="F:chromatin binding"/>
    <property type="evidence" value="ECO:0007669"/>
    <property type="project" value="TreeGrafter"/>
</dbReference>
<evidence type="ECO:0000313" key="9">
    <source>
        <dbReference type="EMBL" id="CDW71140.1"/>
    </source>
</evidence>
<dbReference type="InterPro" id="IPR026489">
    <property type="entry name" value="CXC_dom"/>
</dbReference>
<dbReference type="InterPro" id="IPR045318">
    <property type="entry name" value="EZH1/2-like"/>
</dbReference>